<evidence type="ECO:0000313" key="4">
    <source>
        <dbReference type="Proteomes" id="UP001526201"/>
    </source>
</evidence>
<protein>
    <submittedName>
        <fullName evidence="3">META domain-containing protein</fullName>
    </submittedName>
</protein>
<gene>
    <name evidence="3" type="ORF">H7J73_03935</name>
</gene>
<evidence type="ECO:0000259" key="2">
    <source>
        <dbReference type="Pfam" id="PF03724"/>
    </source>
</evidence>
<dbReference type="Proteomes" id="UP001526201">
    <property type="component" value="Unassembled WGS sequence"/>
</dbReference>
<accession>A0ABT3C6V8</accession>
<feature type="signal peptide" evidence="1">
    <location>
        <begin position="1"/>
        <end position="27"/>
    </location>
</feature>
<name>A0ABT3C6V8_9MYCO</name>
<evidence type="ECO:0000313" key="3">
    <source>
        <dbReference type="EMBL" id="MCV7225184.1"/>
    </source>
</evidence>
<comment type="caution">
    <text evidence="3">The sequence shown here is derived from an EMBL/GenBank/DDBJ whole genome shotgun (WGS) entry which is preliminary data.</text>
</comment>
<keyword evidence="4" id="KW-1185">Reference proteome</keyword>
<keyword evidence="1" id="KW-0732">Signal</keyword>
<dbReference type="InterPro" id="IPR005184">
    <property type="entry name" value="DUF306_Meta_HslJ"/>
</dbReference>
<dbReference type="InterPro" id="IPR038670">
    <property type="entry name" value="HslJ-like_sf"/>
</dbReference>
<reference evidence="3 4" key="1">
    <citation type="journal article" date="2022" name="BMC Genomics">
        <title>Comparative genome analysis of mycobacteria focusing on tRNA and non-coding RNA.</title>
        <authorList>
            <person name="Behra P.R.K."/>
            <person name="Pettersson B.M.F."/>
            <person name="Ramesh M."/>
            <person name="Das S."/>
            <person name="Dasgupta S."/>
            <person name="Kirsebom L.A."/>
        </authorList>
    </citation>
    <scope>NUCLEOTIDE SEQUENCE [LARGE SCALE GENOMIC DNA]</scope>
    <source>
        <strain evidence="3 4">DSM 44078</strain>
    </source>
</reference>
<dbReference type="RefSeq" id="WP_264065919.1">
    <property type="nucleotide sequence ID" value="NZ_JACKTY010000012.1"/>
</dbReference>
<proteinExistence type="predicted"/>
<feature type="chain" id="PRO_5045839511" evidence="1">
    <location>
        <begin position="28"/>
        <end position="152"/>
    </location>
</feature>
<dbReference type="EMBL" id="JACKTY010000012">
    <property type="protein sequence ID" value="MCV7225184.1"/>
    <property type="molecule type" value="Genomic_DNA"/>
</dbReference>
<evidence type="ECO:0000256" key="1">
    <source>
        <dbReference type="SAM" id="SignalP"/>
    </source>
</evidence>
<organism evidence="3 4">
    <name type="scientific">Mycolicibacterium komossense</name>
    <dbReference type="NCBI Taxonomy" id="1779"/>
    <lineage>
        <taxon>Bacteria</taxon>
        <taxon>Bacillati</taxon>
        <taxon>Actinomycetota</taxon>
        <taxon>Actinomycetes</taxon>
        <taxon>Mycobacteriales</taxon>
        <taxon>Mycobacteriaceae</taxon>
        <taxon>Mycolicibacterium</taxon>
    </lineage>
</organism>
<dbReference type="Pfam" id="PF03724">
    <property type="entry name" value="META"/>
    <property type="match status" value="1"/>
</dbReference>
<dbReference type="Gene3D" id="2.40.128.270">
    <property type="match status" value="1"/>
</dbReference>
<feature type="domain" description="DUF306" evidence="2">
    <location>
        <begin position="31"/>
        <end position="145"/>
    </location>
</feature>
<sequence length="152" mass="15368">MTTFGTAGTRAVATAFALVALAGCSSASEPRSLAGTSWQLTAIQSMDDAEGSTPVPDPGAFTVAFGTDGHATFRFDCNSGSGSFESTPSADGTSGSLTFGTVAVTEMGCPGPSLDQKVGAALPHVTSYLIRDEHLNMSLMADGGILTWRPAG</sequence>